<gene>
    <name evidence="2" type="ORF">EVAR_69786_1</name>
</gene>
<protein>
    <submittedName>
        <fullName evidence="2">Uncharacterized protein</fullName>
    </submittedName>
</protein>
<dbReference type="EMBL" id="BGZK01002532">
    <property type="protein sequence ID" value="GBP94672.1"/>
    <property type="molecule type" value="Genomic_DNA"/>
</dbReference>
<dbReference type="Proteomes" id="UP000299102">
    <property type="component" value="Unassembled WGS sequence"/>
</dbReference>
<evidence type="ECO:0000313" key="2">
    <source>
        <dbReference type="EMBL" id="GBP94672.1"/>
    </source>
</evidence>
<reference evidence="2 3" key="1">
    <citation type="journal article" date="2019" name="Commun. Biol.">
        <title>The bagworm genome reveals a unique fibroin gene that provides high tensile strength.</title>
        <authorList>
            <person name="Kono N."/>
            <person name="Nakamura H."/>
            <person name="Ohtoshi R."/>
            <person name="Tomita M."/>
            <person name="Numata K."/>
            <person name="Arakawa K."/>
        </authorList>
    </citation>
    <scope>NUCLEOTIDE SEQUENCE [LARGE SCALE GENOMIC DNA]</scope>
</reference>
<organism evidence="2 3">
    <name type="scientific">Eumeta variegata</name>
    <name type="common">Bagworm moth</name>
    <name type="synonym">Eumeta japonica</name>
    <dbReference type="NCBI Taxonomy" id="151549"/>
    <lineage>
        <taxon>Eukaryota</taxon>
        <taxon>Metazoa</taxon>
        <taxon>Ecdysozoa</taxon>
        <taxon>Arthropoda</taxon>
        <taxon>Hexapoda</taxon>
        <taxon>Insecta</taxon>
        <taxon>Pterygota</taxon>
        <taxon>Neoptera</taxon>
        <taxon>Endopterygota</taxon>
        <taxon>Lepidoptera</taxon>
        <taxon>Glossata</taxon>
        <taxon>Ditrysia</taxon>
        <taxon>Tineoidea</taxon>
        <taxon>Psychidae</taxon>
        <taxon>Oiketicinae</taxon>
        <taxon>Eumeta</taxon>
    </lineage>
</organism>
<name>A0A4C2A4J4_EUMVA</name>
<accession>A0A4C2A4J4</accession>
<comment type="caution">
    <text evidence="2">The sequence shown here is derived from an EMBL/GenBank/DDBJ whole genome shotgun (WGS) entry which is preliminary data.</text>
</comment>
<evidence type="ECO:0000313" key="3">
    <source>
        <dbReference type="Proteomes" id="UP000299102"/>
    </source>
</evidence>
<proteinExistence type="predicted"/>
<dbReference type="AlphaFoldDB" id="A0A4C2A4J4"/>
<feature type="region of interest" description="Disordered" evidence="1">
    <location>
        <begin position="34"/>
        <end position="74"/>
    </location>
</feature>
<evidence type="ECO:0000256" key="1">
    <source>
        <dbReference type="SAM" id="MobiDB-lite"/>
    </source>
</evidence>
<sequence>MGIYCRERRPPRAGAGGRPLFALHGSEIYVRTPNADLGHAGNRSKDRSMNAAEIQSGERNGSRRRPRAAEIEHGTTEKHLLLHFRFVVVAGDGE</sequence>
<keyword evidence="3" id="KW-1185">Reference proteome</keyword>